<dbReference type="NCBIfam" id="TIGR01451">
    <property type="entry name" value="B_ant_repeat"/>
    <property type="match status" value="1"/>
</dbReference>
<dbReference type="AlphaFoldDB" id="A0A2J0ZAB9"/>
<dbReference type="InterPro" id="IPR014468">
    <property type="entry name" value="UCP014979"/>
</dbReference>
<evidence type="ECO:0000313" key="2">
    <source>
        <dbReference type="EMBL" id="PJR17457.1"/>
    </source>
</evidence>
<dbReference type="PIRSF" id="PIRSF014979">
    <property type="entry name" value="UCP014979"/>
    <property type="match status" value="1"/>
</dbReference>
<dbReference type="InterPro" id="IPR047589">
    <property type="entry name" value="DUF11_rpt"/>
</dbReference>
<reference evidence="2 3" key="1">
    <citation type="submission" date="2017-06" db="EMBL/GenBank/DDBJ databases">
        <title>Ensifer strains isolated from leguminous trees and herbs display diverse denitrification phenotypes with some acting as strong N2O sinks.</title>
        <authorList>
            <person name="Woliy K."/>
            <person name="Mania D."/>
            <person name="Bakken L.R."/>
            <person name="Frostegard A."/>
        </authorList>
    </citation>
    <scope>NUCLEOTIDE SEQUENCE [LARGE SCALE GENOMIC DNA]</scope>
    <source>
        <strain evidence="2 3">AC50a</strain>
    </source>
</reference>
<accession>A0A2J0ZAB9</accession>
<proteinExistence type="predicted"/>
<dbReference type="RefSeq" id="WP_100670023.1">
    <property type="nucleotide sequence ID" value="NZ_JBKOIL010000001.1"/>
</dbReference>
<dbReference type="Proteomes" id="UP000231987">
    <property type="component" value="Unassembled WGS sequence"/>
</dbReference>
<feature type="chain" id="PRO_5014390047" description="DUF11 domain-containing protein" evidence="1">
    <location>
        <begin position="24"/>
        <end position="165"/>
    </location>
</feature>
<feature type="signal peptide" evidence="1">
    <location>
        <begin position="1"/>
        <end position="23"/>
    </location>
</feature>
<organism evidence="2 3">
    <name type="scientific">Rhizobium meliloti</name>
    <name type="common">Ensifer meliloti</name>
    <name type="synonym">Sinorhizobium meliloti</name>
    <dbReference type="NCBI Taxonomy" id="382"/>
    <lineage>
        <taxon>Bacteria</taxon>
        <taxon>Pseudomonadati</taxon>
        <taxon>Pseudomonadota</taxon>
        <taxon>Alphaproteobacteria</taxon>
        <taxon>Hyphomicrobiales</taxon>
        <taxon>Rhizobiaceae</taxon>
        <taxon>Sinorhizobium/Ensifer group</taxon>
        <taxon>Sinorhizobium</taxon>
    </lineage>
</organism>
<protein>
    <recommendedName>
        <fullName evidence="4">DUF11 domain-containing protein</fullName>
    </recommendedName>
</protein>
<dbReference type="EMBL" id="NJGD01000001">
    <property type="protein sequence ID" value="PJR17457.1"/>
    <property type="molecule type" value="Genomic_DNA"/>
</dbReference>
<evidence type="ECO:0000313" key="3">
    <source>
        <dbReference type="Proteomes" id="UP000231987"/>
    </source>
</evidence>
<keyword evidence="1" id="KW-0732">Signal</keyword>
<name>A0A2J0ZAB9_RHIML</name>
<gene>
    <name evidence="2" type="ORF">CEJ86_02460</name>
</gene>
<evidence type="ECO:0008006" key="4">
    <source>
        <dbReference type="Google" id="ProtNLM"/>
    </source>
</evidence>
<sequence length="165" mass="17406">MRHWIISSLLAAGLSLASWNVVAQEQAAPLSASLAAQSVETGEDGKETFSSADAAAPGDLLQYTGRYSNVSKEPLSGLIINGPIPANTSFIDAGLAVSQKAAFEVLIEGESWQSVPAYKTVVLADGTKSRVVAEASDYRQIRWRLAEALAPGATLVTVYRVQVGQ</sequence>
<comment type="caution">
    <text evidence="2">The sequence shown here is derived from an EMBL/GenBank/DDBJ whole genome shotgun (WGS) entry which is preliminary data.</text>
</comment>
<evidence type="ECO:0000256" key="1">
    <source>
        <dbReference type="SAM" id="SignalP"/>
    </source>
</evidence>